<keyword evidence="2" id="KW-1185">Reference proteome</keyword>
<sequence>MQSGAQQRSLLVIIIIYGTPAEPLQLWVELATDLSDDYVHRLRQQENEDPSEEKIKSLALKYIAQLLLLLKRRWQTSTSRRLRSRCMSSKATSSLRSSLRLMPTK</sequence>
<dbReference type="EMBL" id="CM047590">
    <property type="protein sequence ID" value="KAI9919486.1"/>
    <property type="molecule type" value="Genomic_DNA"/>
</dbReference>
<proteinExistence type="predicted"/>
<protein>
    <submittedName>
        <fullName evidence="1">Uncharacterized protein</fullName>
    </submittedName>
</protein>
<name>A0ACC0WN88_9STRA</name>
<dbReference type="Proteomes" id="UP001163321">
    <property type="component" value="Chromosome 11"/>
</dbReference>
<reference evidence="1 2" key="1">
    <citation type="journal article" date="2022" name="bioRxiv">
        <title>The genome of the oomycete Peronosclerospora sorghi, a cosmopolitan pathogen of maize and sorghum, is inflated with dispersed pseudogenes.</title>
        <authorList>
            <person name="Fletcher K."/>
            <person name="Martin F."/>
            <person name="Isakeit T."/>
            <person name="Cavanaugh K."/>
            <person name="Magill C."/>
            <person name="Michelmore R."/>
        </authorList>
    </citation>
    <scope>NUCLEOTIDE SEQUENCE [LARGE SCALE GENOMIC DNA]</scope>
    <source>
        <strain evidence="1">P6</strain>
    </source>
</reference>
<organism evidence="1 2">
    <name type="scientific">Peronosclerospora sorghi</name>
    <dbReference type="NCBI Taxonomy" id="230839"/>
    <lineage>
        <taxon>Eukaryota</taxon>
        <taxon>Sar</taxon>
        <taxon>Stramenopiles</taxon>
        <taxon>Oomycota</taxon>
        <taxon>Peronosporomycetes</taxon>
        <taxon>Peronosporales</taxon>
        <taxon>Peronosporaceae</taxon>
        <taxon>Peronosclerospora</taxon>
    </lineage>
</organism>
<evidence type="ECO:0000313" key="1">
    <source>
        <dbReference type="EMBL" id="KAI9919486.1"/>
    </source>
</evidence>
<accession>A0ACC0WN88</accession>
<comment type="caution">
    <text evidence="1">The sequence shown here is derived from an EMBL/GenBank/DDBJ whole genome shotgun (WGS) entry which is preliminary data.</text>
</comment>
<evidence type="ECO:0000313" key="2">
    <source>
        <dbReference type="Proteomes" id="UP001163321"/>
    </source>
</evidence>
<gene>
    <name evidence="1" type="ORF">PsorP6_017447</name>
</gene>